<dbReference type="InterPro" id="IPR036922">
    <property type="entry name" value="Rieske_2Fe-2S_sf"/>
</dbReference>
<dbReference type="Pfam" id="PF00848">
    <property type="entry name" value="Ring_hydroxyl_A"/>
    <property type="match status" value="1"/>
</dbReference>
<proteinExistence type="inferred from homology"/>
<dbReference type="RefSeq" id="WP_201173180.1">
    <property type="nucleotide sequence ID" value="NZ_JAEPWM010000006.1"/>
</dbReference>
<organism evidence="8 9">
    <name type="scientific">Ramlibacter ginsenosidimutans</name>
    <dbReference type="NCBI Taxonomy" id="502333"/>
    <lineage>
        <taxon>Bacteria</taxon>
        <taxon>Pseudomonadati</taxon>
        <taxon>Pseudomonadota</taxon>
        <taxon>Betaproteobacteria</taxon>
        <taxon>Burkholderiales</taxon>
        <taxon>Comamonadaceae</taxon>
        <taxon>Ramlibacter</taxon>
    </lineage>
</organism>
<dbReference type="PRINTS" id="PR00090">
    <property type="entry name" value="RNGDIOXGNASE"/>
</dbReference>
<evidence type="ECO:0000313" key="8">
    <source>
        <dbReference type="EMBL" id="MBK6007533.1"/>
    </source>
</evidence>
<evidence type="ECO:0000256" key="3">
    <source>
        <dbReference type="ARBA" id="ARBA00022723"/>
    </source>
</evidence>
<evidence type="ECO:0000256" key="2">
    <source>
        <dbReference type="ARBA" id="ARBA00022714"/>
    </source>
</evidence>
<dbReference type="PROSITE" id="PS51296">
    <property type="entry name" value="RIESKE"/>
    <property type="match status" value="1"/>
</dbReference>
<dbReference type="GO" id="GO:0016491">
    <property type="term" value="F:oxidoreductase activity"/>
    <property type="evidence" value="ECO:0007669"/>
    <property type="project" value="UniProtKB-KW"/>
</dbReference>
<dbReference type="AlphaFoldDB" id="A0A934WNG4"/>
<keyword evidence="5" id="KW-0408">Iron</keyword>
<dbReference type="InterPro" id="IPR015879">
    <property type="entry name" value="Ring_hydroxy_dOase_asu_C_dom"/>
</dbReference>
<comment type="caution">
    <text evidence="8">The sequence shown here is derived from an EMBL/GenBank/DDBJ whole genome shotgun (WGS) entry which is preliminary data.</text>
</comment>
<dbReference type="InterPro" id="IPR001663">
    <property type="entry name" value="Rng_hydr_dOase-A"/>
</dbReference>
<dbReference type="SUPFAM" id="SSF50022">
    <property type="entry name" value="ISP domain"/>
    <property type="match status" value="1"/>
</dbReference>
<comment type="similarity">
    <text evidence="1">Belongs to the bacterial ring-hydroxylating dioxygenase alpha subunit family.</text>
</comment>
<dbReference type="Pfam" id="PF00355">
    <property type="entry name" value="Rieske"/>
    <property type="match status" value="1"/>
</dbReference>
<dbReference type="SUPFAM" id="SSF55961">
    <property type="entry name" value="Bet v1-like"/>
    <property type="match status" value="1"/>
</dbReference>
<sequence>MTTSRYRGNPEALRALVQPERVHRDLYISQEVFELEQEHFFANTWNYVGHDSQVQKPGDYITNEIGGRPLIIVRHTDNSVRVLMNRCAHKGSRLVSAPAGNTGKFFRCPYHAWAFDTDGALRAIPLKNGYIGTSLNDCESGQGLVRVQNVRVYRGFIFVKINDAGPDFEEYFGESLSSIDNMADRSPEGELEIAGGCLRFVHQCNWKMFIENLNDTMHPMVAHESSAGTAKKMWADKPADAPKPMAIEQFVPFMSDYKFFEDMGVRVYDNGHSFSGVNFSIHSKYSGIPAYEEAMIEAYGEEKAHAILGLTRHNTVYYPNLTIKGAIQAIRVVKPIAADKCLVESWTFRLKGAPPELLQRTTMYSRLINSPFSVVGHDDLQAYRGIQAGLHASGNDWVSLHRNFQENEIGKRELTANGTNEISMRNQYRAWAKYMTLTMGGEA</sequence>
<evidence type="ECO:0000256" key="5">
    <source>
        <dbReference type="ARBA" id="ARBA00023004"/>
    </source>
</evidence>
<feature type="domain" description="Rieske" evidence="7">
    <location>
        <begin position="45"/>
        <end position="159"/>
    </location>
</feature>
<evidence type="ECO:0000256" key="6">
    <source>
        <dbReference type="ARBA" id="ARBA00023014"/>
    </source>
</evidence>
<evidence type="ECO:0000256" key="1">
    <source>
        <dbReference type="ARBA" id="ARBA00008751"/>
    </source>
</evidence>
<dbReference type="CDD" id="cd08879">
    <property type="entry name" value="RHO_alpha_C_AntDO-like"/>
    <property type="match status" value="1"/>
</dbReference>
<dbReference type="PANTHER" id="PTHR43756">
    <property type="entry name" value="CHOLINE MONOOXYGENASE, CHLOROPLASTIC"/>
    <property type="match status" value="1"/>
</dbReference>
<evidence type="ECO:0000256" key="4">
    <source>
        <dbReference type="ARBA" id="ARBA00023002"/>
    </source>
</evidence>
<keyword evidence="9" id="KW-1185">Reference proteome</keyword>
<dbReference type="EMBL" id="JAEPWM010000006">
    <property type="protein sequence ID" value="MBK6007533.1"/>
    <property type="molecule type" value="Genomic_DNA"/>
</dbReference>
<accession>A0A934WNG4</accession>
<dbReference type="GO" id="GO:0005506">
    <property type="term" value="F:iron ion binding"/>
    <property type="evidence" value="ECO:0007669"/>
    <property type="project" value="InterPro"/>
</dbReference>
<keyword evidence="2" id="KW-0001">2Fe-2S</keyword>
<keyword evidence="4" id="KW-0560">Oxidoreductase</keyword>
<evidence type="ECO:0000313" key="9">
    <source>
        <dbReference type="Proteomes" id="UP000630528"/>
    </source>
</evidence>
<keyword evidence="3" id="KW-0479">Metal-binding</keyword>
<reference evidence="8" key="1">
    <citation type="journal article" date="2012" name="J. Microbiol. Biotechnol.">
        <title>Ramlibacter ginsenosidimutans sp. nov., with ginsenoside-converting activity.</title>
        <authorList>
            <person name="Wang L."/>
            <person name="An D.S."/>
            <person name="Kim S.G."/>
            <person name="Jin F.X."/>
            <person name="Kim S.C."/>
            <person name="Lee S.T."/>
            <person name="Im W.T."/>
        </authorList>
    </citation>
    <scope>NUCLEOTIDE SEQUENCE</scope>
    <source>
        <strain evidence="8">KACC 17527</strain>
    </source>
</reference>
<dbReference type="GO" id="GO:0051537">
    <property type="term" value="F:2 iron, 2 sulfur cluster binding"/>
    <property type="evidence" value="ECO:0007669"/>
    <property type="project" value="UniProtKB-KW"/>
</dbReference>
<dbReference type="PANTHER" id="PTHR43756:SF1">
    <property type="entry name" value="3-PHENYLPROPIONATE_CINNAMIC ACID DIOXYGENASE SUBUNIT ALPHA"/>
    <property type="match status" value="1"/>
</dbReference>
<gene>
    <name evidence="8" type="ORF">JJB11_15650</name>
</gene>
<evidence type="ECO:0000259" key="7">
    <source>
        <dbReference type="PROSITE" id="PS51296"/>
    </source>
</evidence>
<name>A0A934WNG4_9BURK</name>
<dbReference type="InterPro" id="IPR017941">
    <property type="entry name" value="Rieske_2Fe-2S"/>
</dbReference>
<dbReference type="Proteomes" id="UP000630528">
    <property type="component" value="Unassembled WGS sequence"/>
</dbReference>
<reference evidence="8" key="2">
    <citation type="submission" date="2021-01" db="EMBL/GenBank/DDBJ databases">
        <authorList>
            <person name="Kang M."/>
        </authorList>
    </citation>
    <scope>NUCLEOTIDE SEQUENCE</scope>
    <source>
        <strain evidence="8">KACC 17527</strain>
    </source>
</reference>
<dbReference type="Gene3D" id="3.90.380.10">
    <property type="entry name" value="Naphthalene 1,2-dioxygenase Alpha Subunit, Chain A, domain 1"/>
    <property type="match status" value="1"/>
</dbReference>
<protein>
    <submittedName>
        <fullName evidence="8">Rieske 2Fe-2S domain-containing protein</fullName>
    </submittedName>
</protein>
<keyword evidence="6" id="KW-0411">Iron-sulfur</keyword>
<dbReference type="Gene3D" id="2.102.10.10">
    <property type="entry name" value="Rieske [2Fe-2S] iron-sulphur domain"/>
    <property type="match status" value="1"/>
</dbReference>